<evidence type="ECO:0000313" key="1">
    <source>
        <dbReference type="EMBL" id="RZF22419.1"/>
    </source>
</evidence>
<dbReference type="RefSeq" id="WP_114705364.1">
    <property type="nucleotide sequence ID" value="NZ_QDKL01000001.1"/>
</dbReference>
<dbReference type="Proteomes" id="UP000443582">
    <property type="component" value="Unassembled WGS sequence"/>
</dbReference>
<dbReference type="EMBL" id="QDKL01000001">
    <property type="protein sequence ID" value="RZF22419.1"/>
    <property type="molecule type" value="Genomic_DNA"/>
</dbReference>
<keyword evidence="2" id="KW-1185">Reference proteome</keyword>
<sequence length="194" mass="22279">MKNLVFIILIGLSLNTVAGTGGINGFLELKNDRIDAGTGGVVGGVDDLDELKDKNWNIIRDRVRNDYNLDLQGDIAFVGKIVSVFNVCIENDKLRSIKKMPVYKRVWLGGSRENDRFKDVLAGSKYYSYPIESESEERRCYGRKDNRCKVIKKVRRQSLSPSITLRKDITRNNRNGDRKYVEIFTKKYDIPYCN</sequence>
<gene>
    <name evidence="1" type="ORF">DAY19_01215</name>
</gene>
<comment type="caution">
    <text evidence="1">The sequence shown here is derived from an EMBL/GenBank/DDBJ whole genome shotgun (WGS) entry which is preliminary data.</text>
</comment>
<protein>
    <submittedName>
        <fullName evidence="1">Uncharacterized protein</fullName>
    </submittedName>
</protein>
<proteinExistence type="predicted"/>
<reference evidence="2" key="1">
    <citation type="journal article" date="2019" name="Int. J. Syst. Evol. Microbiol.">
        <title>Halobacteriovorax valvorus sp. nov., a novel prokaryotic predator isolated from coastal seawater of China.</title>
        <authorList>
            <person name="Chen M.-X."/>
        </authorList>
    </citation>
    <scope>NUCLEOTIDE SEQUENCE [LARGE SCALE GENOMIC DNA]</scope>
    <source>
        <strain evidence="2">BL9</strain>
    </source>
</reference>
<name>A0ABY0ILM1_9BACT</name>
<accession>A0ABY0ILM1</accession>
<evidence type="ECO:0000313" key="2">
    <source>
        <dbReference type="Proteomes" id="UP000443582"/>
    </source>
</evidence>
<organism evidence="1 2">
    <name type="scientific">Halobacteriovorax vibrionivorans</name>
    <dbReference type="NCBI Taxonomy" id="2152716"/>
    <lineage>
        <taxon>Bacteria</taxon>
        <taxon>Pseudomonadati</taxon>
        <taxon>Bdellovibrionota</taxon>
        <taxon>Bacteriovoracia</taxon>
        <taxon>Bacteriovoracales</taxon>
        <taxon>Halobacteriovoraceae</taxon>
        <taxon>Halobacteriovorax</taxon>
    </lineage>
</organism>